<sequence length="346" mass="37156">MAGHPPRSRSPLPPPLRAAPLHHRMLMDARPFHVACPFTSLMICRCPYGASLCASSGGYGLSPGLSPSASASGASSGGLSASSVAFASHASVLWRALMEPSSFLNERDLASSKLITVPVLKQRLMEDDEKAQTQGTQLSAIATVLAETKKELEQVKTIAYQKADKAERLRRSYDKAVAVENAKKAAREEDDAQARAVAARGTGAGAGAGSKRRRESDHDWEATLSPNSKQMLQAAKGQQKRQRTGTPAAAAAATTNTKGKGKQKLAHPPPPSGSHVVTTEEAMARRSVRKGTKFYTLWEEENGEGTWYEATVIEWNGKTAFVSYEVDGSEEEFVVSELTDFGLLAW</sequence>
<comment type="caution">
    <text evidence="2">The sequence shown here is derived from an EMBL/GenBank/DDBJ whole genome shotgun (WGS) entry which is preliminary data.</text>
</comment>
<dbReference type="EMBL" id="BNJQ01000023">
    <property type="protein sequence ID" value="GHP09124.1"/>
    <property type="molecule type" value="Genomic_DNA"/>
</dbReference>
<accession>A0A830HPL5</accession>
<gene>
    <name evidence="2" type="ORF">PPROV_000786100</name>
</gene>
<protein>
    <recommendedName>
        <fullName evidence="4">Tudor domain-containing protein</fullName>
    </recommendedName>
</protein>
<reference evidence="2" key="1">
    <citation type="submission" date="2020-10" db="EMBL/GenBank/DDBJ databases">
        <title>Unveiling of a novel bifunctional photoreceptor, Dualchrome1, isolated from a cosmopolitan green alga.</title>
        <authorList>
            <person name="Suzuki S."/>
            <person name="Kawachi M."/>
        </authorList>
    </citation>
    <scope>NUCLEOTIDE SEQUENCE</scope>
    <source>
        <strain evidence="2">NIES 2893</strain>
    </source>
</reference>
<dbReference type="Proteomes" id="UP000660262">
    <property type="component" value="Unassembled WGS sequence"/>
</dbReference>
<keyword evidence="3" id="KW-1185">Reference proteome</keyword>
<dbReference type="AlphaFoldDB" id="A0A830HPL5"/>
<name>A0A830HPL5_9CHLO</name>
<feature type="region of interest" description="Disordered" evidence="1">
    <location>
        <begin position="181"/>
        <end position="283"/>
    </location>
</feature>
<organism evidence="2 3">
    <name type="scientific">Pycnococcus provasolii</name>
    <dbReference type="NCBI Taxonomy" id="41880"/>
    <lineage>
        <taxon>Eukaryota</taxon>
        <taxon>Viridiplantae</taxon>
        <taxon>Chlorophyta</taxon>
        <taxon>Pseudoscourfieldiophyceae</taxon>
        <taxon>Pseudoscourfieldiales</taxon>
        <taxon>Pycnococcaceae</taxon>
        <taxon>Pycnococcus</taxon>
    </lineage>
</organism>
<evidence type="ECO:0008006" key="4">
    <source>
        <dbReference type="Google" id="ProtNLM"/>
    </source>
</evidence>
<evidence type="ECO:0000256" key="1">
    <source>
        <dbReference type="SAM" id="MobiDB-lite"/>
    </source>
</evidence>
<evidence type="ECO:0000313" key="2">
    <source>
        <dbReference type="EMBL" id="GHP09124.1"/>
    </source>
</evidence>
<feature type="compositionally biased region" description="Low complexity" evidence="1">
    <location>
        <begin position="244"/>
        <end position="258"/>
    </location>
</feature>
<proteinExistence type="predicted"/>
<evidence type="ECO:0000313" key="3">
    <source>
        <dbReference type="Proteomes" id="UP000660262"/>
    </source>
</evidence>